<dbReference type="InterPro" id="IPR011114">
    <property type="entry name" value="RuvA_C"/>
</dbReference>
<dbReference type="Proteomes" id="UP000310639">
    <property type="component" value="Chromosome"/>
</dbReference>
<evidence type="ECO:0000259" key="7">
    <source>
        <dbReference type="Pfam" id="PF01330"/>
    </source>
</evidence>
<evidence type="ECO:0000256" key="1">
    <source>
        <dbReference type="ARBA" id="ARBA00022490"/>
    </source>
</evidence>
<sequence length="191" mass="20413">MIAHVFGKVAEKFNGSLVIDVHGVGYEVSVAAGDFDAVILDQDVKFYTYHHVREQAEELFGFSSLAAKKMFEMLITVQGVGPKAALAILSLGDAEHVRNAIANADSAFVQKAAGVGKKTAERVVVDLSDKVGLPTQYGRADTTVQTELNTSDEALEALMALGYTLADATKALENVDTNLPTAQRVTEALKK</sequence>
<dbReference type="InterPro" id="IPR010994">
    <property type="entry name" value="RuvA_2-like"/>
</dbReference>
<dbReference type="GO" id="GO:0006310">
    <property type="term" value="P:DNA recombination"/>
    <property type="evidence" value="ECO:0007669"/>
    <property type="project" value="UniProtKB-UniRule"/>
</dbReference>
<dbReference type="SUPFAM" id="SSF47781">
    <property type="entry name" value="RuvA domain 2-like"/>
    <property type="match status" value="1"/>
</dbReference>
<dbReference type="InterPro" id="IPR000085">
    <property type="entry name" value="RuvA"/>
</dbReference>
<name>A0A4P9A3R4_9BACT</name>
<dbReference type="GO" id="GO:0016787">
    <property type="term" value="F:hydrolase activity"/>
    <property type="evidence" value="ECO:0007669"/>
    <property type="project" value="UniProtKB-KW"/>
</dbReference>
<keyword evidence="3 6" id="KW-0238">DNA-binding</keyword>
<keyword evidence="5 6" id="KW-0234">DNA repair</keyword>
<reference evidence="9 10" key="1">
    <citation type="submission" date="2019-04" db="EMBL/GenBank/DDBJ databases">
        <title>Saccharibacteria TM7 genomes.</title>
        <authorList>
            <person name="Bor B."/>
            <person name="He X."/>
            <person name="Chen T."/>
            <person name="Dewhirst F.E."/>
        </authorList>
    </citation>
    <scope>NUCLEOTIDE SEQUENCE [LARGE SCALE GENOMIC DNA]</scope>
    <source>
        <strain evidence="9 10">BB001</strain>
    </source>
</reference>
<evidence type="ECO:0000256" key="4">
    <source>
        <dbReference type="ARBA" id="ARBA00023172"/>
    </source>
</evidence>
<comment type="function">
    <text evidence="6">The RuvA-RuvB-RuvC complex processes Holliday junction (HJ) DNA during genetic recombination and DNA repair, while the RuvA-RuvB complex plays an important role in the rescue of blocked DNA replication forks via replication fork reversal (RFR). RuvA specifically binds to HJ cruciform DNA, conferring on it an open structure. The RuvB hexamer acts as an ATP-dependent pump, pulling dsDNA into and through the RuvAB complex. HJ branch migration allows RuvC to scan DNA until it finds its consensus sequence, where it cleaves and resolves the cruciform DNA.</text>
</comment>
<dbReference type="Gene3D" id="2.40.50.140">
    <property type="entry name" value="Nucleic acid-binding proteins"/>
    <property type="match status" value="1"/>
</dbReference>
<feature type="domain" description="Holliday junction DNA helicase RuvA C-terminal" evidence="8">
    <location>
        <begin position="151"/>
        <end position="190"/>
    </location>
</feature>
<comment type="subunit">
    <text evidence="6">Homotetramer. Forms an RuvA(8)-RuvB(12)-Holliday junction (HJ) complex. HJ DNA is sandwiched between 2 RuvA tetramers; dsDNA enters through RuvA and exits via RuvB. An RuvB hexamer assembles on each DNA strand where it exits the tetramer. Each RuvB hexamer is contacted by two RuvA subunits (via domain III) on 2 adjacent RuvB subunits; this complex drives branch migration. In the full resolvosome a probable DNA-RuvA(4)-RuvB(12)-RuvC(2) complex forms which resolves the HJ.</text>
</comment>
<dbReference type="KEGG" id="nft:FBF37_03275"/>
<protein>
    <recommendedName>
        <fullName evidence="6">Holliday junction branch migration complex subunit RuvA</fullName>
    </recommendedName>
</protein>
<dbReference type="NCBIfam" id="TIGR00084">
    <property type="entry name" value="ruvA"/>
    <property type="match status" value="1"/>
</dbReference>
<dbReference type="GO" id="GO:0006281">
    <property type="term" value="P:DNA repair"/>
    <property type="evidence" value="ECO:0007669"/>
    <property type="project" value="UniProtKB-UniRule"/>
</dbReference>
<keyword evidence="10" id="KW-1185">Reference proteome</keyword>
<dbReference type="Pfam" id="PF14520">
    <property type="entry name" value="HHH_5"/>
    <property type="match status" value="1"/>
</dbReference>
<gene>
    <name evidence="6 9" type="primary">ruvA</name>
    <name evidence="9" type="ORF">FBF37_03275</name>
</gene>
<feature type="region of interest" description="Domain III" evidence="6">
    <location>
        <begin position="152"/>
        <end position="191"/>
    </location>
</feature>
<evidence type="ECO:0000256" key="5">
    <source>
        <dbReference type="ARBA" id="ARBA00023204"/>
    </source>
</evidence>
<dbReference type="GO" id="GO:0000400">
    <property type="term" value="F:four-way junction DNA binding"/>
    <property type="evidence" value="ECO:0007669"/>
    <property type="project" value="UniProtKB-UniRule"/>
</dbReference>
<dbReference type="GO" id="GO:0005737">
    <property type="term" value="C:cytoplasm"/>
    <property type="evidence" value="ECO:0007669"/>
    <property type="project" value="UniProtKB-SubCell"/>
</dbReference>
<evidence type="ECO:0000256" key="6">
    <source>
        <dbReference type="HAMAP-Rule" id="MF_00031"/>
    </source>
</evidence>
<dbReference type="RefSeq" id="WP_138079447.1">
    <property type="nucleotide sequence ID" value="NZ_CP040004.1"/>
</dbReference>
<feature type="domain" description="DNA helicase Holliday junction RuvA type" evidence="7">
    <location>
        <begin position="1"/>
        <end position="61"/>
    </location>
</feature>
<dbReference type="GO" id="GO:0005524">
    <property type="term" value="F:ATP binding"/>
    <property type="evidence" value="ECO:0007669"/>
    <property type="project" value="InterPro"/>
</dbReference>
<evidence type="ECO:0000256" key="3">
    <source>
        <dbReference type="ARBA" id="ARBA00023125"/>
    </source>
</evidence>
<accession>A0A4P9A3R4</accession>
<dbReference type="HAMAP" id="MF_00031">
    <property type="entry name" value="DNA_HJ_migration_RuvA"/>
    <property type="match status" value="1"/>
</dbReference>
<dbReference type="Gene3D" id="1.10.150.20">
    <property type="entry name" value="5' to 3' exonuclease, C-terminal subdomain"/>
    <property type="match status" value="1"/>
</dbReference>
<dbReference type="SUPFAM" id="SSF50249">
    <property type="entry name" value="Nucleic acid-binding proteins"/>
    <property type="match status" value="1"/>
</dbReference>
<proteinExistence type="inferred from homology"/>
<comment type="caution">
    <text evidence="6">Lacks conserved residue(s) required for the propagation of feature annotation.</text>
</comment>
<dbReference type="GO" id="GO:0048476">
    <property type="term" value="C:Holliday junction resolvase complex"/>
    <property type="evidence" value="ECO:0007669"/>
    <property type="project" value="UniProtKB-UniRule"/>
</dbReference>
<dbReference type="AlphaFoldDB" id="A0A4P9A3R4"/>
<comment type="similarity">
    <text evidence="6">Belongs to the RuvA family.</text>
</comment>
<dbReference type="SUPFAM" id="SSF46929">
    <property type="entry name" value="DNA helicase RuvA subunit, C-terminal domain"/>
    <property type="match status" value="1"/>
</dbReference>
<evidence type="ECO:0000256" key="2">
    <source>
        <dbReference type="ARBA" id="ARBA00022763"/>
    </source>
</evidence>
<evidence type="ECO:0000259" key="8">
    <source>
        <dbReference type="Pfam" id="PF07499"/>
    </source>
</evidence>
<keyword evidence="9" id="KW-0378">Hydrolase</keyword>
<dbReference type="EMBL" id="CP040004">
    <property type="protein sequence ID" value="QCT42463.1"/>
    <property type="molecule type" value="Genomic_DNA"/>
</dbReference>
<dbReference type="GO" id="GO:0009379">
    <property type="term" value="C:Holliday junction helicase complex"/>
    <property type="evidence" value="ECO:0007669"/>
    <property type="project" value="InterPro"/>
</dbReference>
<evidence type="ECO:0000313" key="9">
    <source>
        <dbReference type="EMBL" id="QCT42463.1"/>
    </source>
</evidence>
<dbReference type="InterPro" id="IPR012340">
    <property type="entry name" value="NA-bd_OB-fold"/>
</dbReference>
<comment type="subcellular location">
    <subcellularLocation>
        <location evidence="6">Cytoplasm</location>
    </subcellularLocation>
</comment>
<keyword evidence="4 6" id="KW-0233">DNA recombination</keyword>
<organism evidence="9 10">
    <name type="scientific">Candidatus Nanosynbacter featherlites</name>
    <dbReference type="NCBI Taxonomy" id="2572088"/>
    <lineage>
        <taxon>Bacteria</taxon>
        <taxon>Candidatus Saccharimonadota</taxon>
        <taxon>Candidatus Saccharimonadia</taxon>
        <taxon>Candidatus Nanosynbacterales</taxon>
        <taxon>Candidatus Nanosynbacteraceae</taxon>
        <taxon>Candidatus Nanosynbacter</taxon>
    </lineage>
</organism>
<dbReference type="InterPro" id="IPR036267">
    <property type="entry name" value="RuvA_C_sf"/>
</dbReference>
<dbReference type="InterPro" id="IPR013849">
    <property type="entry name" value="DNA_helicase_Holl-junc_RuvA_I"/>
</dbReference>
<keyword evidence="2 6" id="KW-0227">DNA damage</keyword>
<dbReference type="OrthoDB" id="5293449at2"/>
<keyword evidence="1 6" id="KW-0963">Cytoplasm</keyword>
<evidence type="ECO:0000313" key="10">
    <source>
        <dbReference type="Proteomes" id="UP000310639"/>
    </source>
</evidence>
<dbReference type="GO" id="GO:0009378">
    <property type="term" value="F:four-way junction helicase activity"/>
    <property type="evidence" value="ECO:0007669"/>
    <property type="project" value="InterPro"/>
</dbReference>
<dbReference type="Pfam" id="PF07499">
    <property type="entry name" value="RuvA_C"/>
    <property type="match status" value="1"/>
</dbReference>
<dbReference type="CDD" id="cd14332">
    <property type="entry name" value="UBA_RuvA_C"/>
    <property type="match status" value="1"/>
</dbReference>
<dbReference type="Gene3D" id="1.10.8.10">
    <property type="entry name" value="DNA helicase RuvA subunit, C-terminal domain"/>
    <property type="match status" value="1"/>
</dbReference>
<comment type="domain">
    <text evidence="6">Has three domains with a flexible linker between the domains II and III and assumes an 'L' shape. Domain III is highly mobile and contacts RuvB.</text>
</comment>
<dbReference type="Pfam" id="PF01330">
    <property type="entry name" value="RuvA_N"/>
    <property type="match status" value="1"/>
</dbReference>